<protein>
    <recommendedName>
        <fullName evidence="2">Ada DNA repair metal-binding domain-containing protein</fullName>
    </recommendedName>
</protein>
<evidence type="ECO:0000313" key="4">
    <source>
        <dbReference type="Proteomes" id="UP000094112"/>
    </source>
</evidence>
<dbReference type="EMBL" id="KV454210">
    <property type="protein sequence ID" value="ODQ60278.1"/>
    <property type="molecule type" value="Genomic_DNA"/>
</dbReference>
<evidence type="ECO:0000256" key="1">
    <source>
        <dbReference type="ARBA" id="ARBA00023159"/>
    </source>
</evidence>
<feature type="domain" description="Ada DNA repair metal-binding" evidence="2">
    <location>
        <begin position="13"/>
        <end position="77"/>
    </location>
</feature>
<sequence length="218" mass="24463">MSQTSSYTSDNARYEAYQFSDPFATASFVCCNKKLNKVCRPNCDHYPKVTSKEDVSFLFDANQAASIGFEPCEHCDPCNPNSQLDLPLIKITIESINYSIGFTNDANELKRRAFSVPSINTNNGHYDRQLTRNESEHIKLVELACRHIAAAAALSISKQSEESAQGGKKKRRGGVLGFKELASKSKLSPWHFHRVFKSVTGLTPKSYGDQCWKFIKDH</sequence>
<dbReference type="OrthoDB" id="2447880at2759"/>
<dbReference type="GO" id="GO:0008168">
    <property type="term" value="F:methyltransferase activity"/>
    <property type="evidence" value="ECO:0007669"/>
    <property type="project" value="InterPro"/>
</dbReference>
<keyword evidence="1" id="KW-0010">Activator</keyword>
<organism evidence="3 4">
    <name type="scientific">Wickerhamomyces anomalus (strain ATCC 58044 / CBS 1984 / NCYC 433 / NRRL Y-366-8)</name>
    <name type="common">Yeast</name>
    <name type="synonym">Hansenula anomala</name>
    <dbReference type="NCBI Taxonomy" id="683960"/>
    <lineage>
        <taxon>Eukaryota</taxon>
        <taxon>Fungi</taxon>
        <taxon>Dikarya</taxon>
        <taxon>Ascomycota</taxon>
        <taxon>Saccharomycotina</taxon>
        <taxon>Saccharomycetes</taxon>
        <taxon>Phaffomycetales</taxon>
        <taxon>Wickerhamomycetaceae</taxon>
        <taxon>Wickerhamomyces</taxon>
    </lineage>
</organism>
<dbReference type="InterPro" id="IPR035451">
    <property type="entry name" value="Ada-like_dom_sf"/>
</dbReference>
<dbReference type="SUPFAM" id="SSF46689">
    <property type="entry name" value="Homeodomain-like"/>
    <property type="match status" value="1"/>
</dbReference>
<dbReference type="Pfam" id="PF02805">
    <property type="entry name" value="Ada_Zn_binding"/>
    <property type="match status" value="1"/>
</dbReference>
<keyword evidence="4" id="KW-1185">Reference proteome</keyword>
<accession>A0A1E3P4N2</accession>
<dbReference type="GeneID" id="30199031"/>
<evidence type="ECO:0000313" key="3">
    <source>
        <dbReference type="EMBL" id="ODQ60278.1"/>
    </source>
</evidence>
<dbReference type="GO" id="GO:0008270">
    <property type="term" value="F:zinc ion binding"/>
    <property type="evidence" value="ECO:0007669"/>
    <property type="project" value="InterPro"/>
</dbReference>
<dbReference type="InterPro" id="IPR009057">
    <property type="entry name" value="Homeodomain-like_sf"/>
</dbReference>
<dbReference type="GO" id="GO:0006355">
    <property type="term" value="P:regulation of DNA-templated transcription"/>
    <property type="evidence" value="ECO:0007669"/>
    <property type="project" value="InterPro"/>
</dbReference>
<evidence type="ECO:0000259" key="2">
    <source>
        <dbReference type="Pfam" id="PF02805"/>
    </source>
</evidence>
<gene>
    <name evidence="3" type="ORF">WICANDRAFT_30988</name>
</gene>
<name>A0A1E3P4N2_WICAA</name>
<dbReference type="AlphaFoldDB" id="A0A1E3P4N2"/>
<dbReference type="GO" id="GO:0006281">
    <property type="term" value="P:DNA repair"/>
    <property type="evidence" value="ECO:0007669"/>
    <property type="project" value="InterPro"/>
</dbReference>
<dbReference type="STRING" id="683960.A0A1E3P4N2"/>
<dbReference type="GO" id="GO:0003677">
    <property type="term" value="F:DNA binding"/>
    <property type="evidence" value="ECO:0007669"/>
    <property type="project" value="InterPro"/>
</dbReference>
<dbReference type="RefSeq" id="XP_019039485.1">
    <property type="nucleotide sequence ID" value="XM_019181785.1"/>
</dbReference>
<proteinExistence type="predicted"/>
<dbReference type="InterPro" id="IPR004026">
    <property type="entry name" value="Ada_DNA_repair_Zn-bd"/>
</dbReference>
<reference evidence="3 4" key="1">
    <citation type="journal article" date="2016" name="Proc. Natl. Acad. Sci. U.S.A.">
        <title>Comparative genomics of biotechnologically important yeasts.</title>
        <authorList>
            <person name="Riley R."/>
            <person name="Haridas S."/>
            <person name="Wolfe K.H."/>
            <person name="Lopes M.R."/>
            <person name="Hittinger C.T."/>
            <person name="Goeker M."/>
            <person name="Salamov A.A."/>
            <person name="Wisecaver J.H."/>
            <person name="Long T.M."/>
            <person name="Calvey C.H."/>
            <person name="Aerts A.L."/>
            <person name="Barry K.W."/>
            <person name="Choi C."/>
            <person name="Clum A."/>
            <person name="Coughlan A.Y."/>
            <person name="Deshpande S."/>
            <person name="Douglass A.P."/>
            <person name="Hanson S.J."/>
            <person name="Klenk H.-P."/>
            <person name="LaButti K.M."/>
            <person name="Lapidus A."/>
            <person name="Lindquist E.A."/>
            <person name="Lipzen A.M."/>
            <person name="Meier-Kolthoff J.P."/>
            <person name="Ohm R.A."/>
            <person name="Otillar R.P."/>
            <person name="Pangilinan J.L."/>
            <person name="Peng Y."/>
            <person name="Rokas A."/>
            <person name="Rosa C.A."/>
            <person name="Scheuner C."/>
            <person name="Sibirny A.A."/>
            <person name="Slot J.C."/>
            <person name="Stielow J.B."/>
            <person name="Sun H."/>
            <person name="Kurtzman C.P."/>
            <person name="Blackwell M."/>
            <person name="Grigoriev I.V."/>
            <person name="Jeffries T.W."/>
        </authorList>
    </citation>
    <scope>NUCLEOTIDE SEQUENCE [LARGE SCALE GENOMIC DNA]</scope>
    <source>
        <strain evidence="4">ATCC 58044 / CBS 1984 / NCYC 433 / NRRL Y-366-8</strain>
    </source>
</reference>
<dbReference type="Proteomes" id="UP000094112">
    <property type="component" value="Unassembled WGS sequence"/>
</dbReference>
<dbReference type="SUPFAM" id="SSF57884">
    <property type="entry name" value="Ada DNA repair protein, N-terminal domain (N-Ada 10)"/>
    <property type="match status" value="1"/>
</dbReference>
<feature type="non-terminal residue" evidence="3">
    <location>
        <position position="218"/>
    </location>
</feature>
<dbReference type="Gene3D" id="3.40.10.10">
    <property type="entry name" value="DNA Methylphosphotriester Repair Domain"/>
    <property type="match status" value="1"/>
</dbReference>
<dbReference type="Gene3D" id="1.10.10.60">
    <property type="entry name" value="Homeodomain-like"/>
    <property type="match status" value="1"/>
</dbReference>